<dbReference type="EMBL" id="BK014987">
    <property type="protein sequence ID" value="DAD85751.1"/>
    <property type="molecule type" value="Genomic_DNA"/>
</dbReference>
<organism evidence="1">
    <name type="scientific">Siphoviridae sp. ctb1k4</name>
    <dbReference type="NCBI Taxonomy" id="2826391"/>
    <lineage>
        <taxon>Viruses</taxon>
        <taxon>Duplodnaviria</taxon>
        <taxon>Heunggongvirae</taxon>
        <taxon>Uroviricota</taxon>
        <taxon>Caudoviricetes</taxon>
    </lineage>
</organism>
<reference evidence="1" key="1">
    <citation type="journal article" date="2021" name="Proc. Natl. Acad. Sci. U.S.A.">
        <title>A Catalog of Tens of Thousands of Viruses from Human Metagenomes Reveals Hidden Associations with Chronic Diseases.</title>
        <authorList>
            <person name="Tisza M.J."/>
            <person name="Buck C.B."/>
        </authorList>
    </citation>
    <scope>NUCLEOTIDE SEQUENCE</scope>
    <source>
        <strain evidence="1">Ctb1k4</strain>
    </source>
</reference>
<sequence length="40" mass="4619">MSAESLTSGILHPTMFMIDPKFSWNYVRTCYARSYISRSA</sequence>
<evidence type="ECO:0000313" key="1">
    <source>
        <dbReference type="EMBL" id="DAD85751.1"/>
    </source>
</evidence>
<accession>A0A8S5MUH3</accession>
<name>A0A8S5MUH3_9CAUD</name>
<proteinExistence type="predicted"/>
<protein>
    <submittedName>
        <fullName evidence="1">Uncharacterized protein</fullName>
    </submittedName>
</protein>